<reference evidence="2" key="2">
    <citation type="journal article" date="2020" name="Nat. Commun.">
        <title>Large-scale genome sequencing of mycorrhizal fungi provides insights into the early evolution of symbiotic traits.</title>
        <authorList>
            <person name="Miyauchi S."/>
            <person name="Kiss E."/>
            <person name="Kuo A."/>
            <person name="Drula E."/>
            <person name="Kohler A."/>
            <person name="Sanchez-Garcia M."/>
            <person name="Morin E."/>
            <person name="Andreopoulos B."/>
            <person name="Barry K.W."/>
            <person name="Bonito G."/>
            <person name="Buee M."/>
            <person name="Carver A."/>
            <person name="Chen C."/>
            <person name="Cichocki N."/>
            <person name="Clum A."/>
            <person name="Culley D."/>
            <person name="Crous P.W."/>
            <person name="Fauchery L."/>
            <person name="Girlanda M."/>
            <person name="Hayes R.D."/>
            <person name="Keri Z."/>
            <person name="LaButti K."/>
            <person name="Lipzen A."/>
            <person name="Lombard V."/>
            <person name="Magnuson J."/>
            <person name="Maillard F."/>
            <person name="Murat C."/>
            <person name="Nolan M."/>
            <person name="Ohm R.A."/>
            <person name="Pangilinan J."/>
            <person name="Pereira M.F."/>
            <person name="Perotto S."/>
            <person name="Peter M."/>
            <person name="Pfister S."/>
            <person name="Riley R."/>
            <person name="Sitrit Y."/>
            <person name="Stielow J.B."/>
            <person name="Szollosi G."/>
            <person name="Zifcakova L."/>
            <person name="Stursova M."/>
            <person name="Spatafora J.W."/>
            <person name="Tedersoo L."/>
            <person name="Vaario L.M."/>
            <person name="Yamada A."/>
            <person name="Yan M."/>
            <person name="Wang P."/>
            <person name="Xu J."/>
            <person name="Bruns T."/>
            <person name="Baldrian P."/>
            <person name="Vilgalys R."/>
            <person name="Dunand C."/>
            <person name="Henrissat B."/>
            <person name="Grigoriev I.V."/>
            <person name="Hibbett D."/>
            <person name="Nagy L.G."/>
            <person name="Martin F.M."/>
        </authorList>
    </citation>
    <scope>NUCLEOTIDE SEQUENCE</scope>
    <source>
        <strain evidence="2">Prilba</strain>
    </source>
</reference>
<dbReference type="AlphaFoldDB" id="A0A9P5N0V0"/>
<feature type="region of interest" description="Disordered" evidence="1">
    <location>
        <begin position="1"/>
        <end position="20"/>
    </location>
</feature>
<reference evidence="2" key="1">
    <citation type="submission" date="2019-10" db="EMBL/GenBank/DDBJ databases">
        <authorList>
            <consortium name="DOE Joint Genome Institute"/>
            <person name="Kuo A."/>
            <person name="Miyauchi S."/>
            <person name="Kiss E."/>
            <person name="Drula E."/>
            <person name="Kohler A."/>
            <person name="Sanchez-Garcia M."/>
            <person name="Andreopoulos B."/>
            <person name="Barry K.W."/>
            <person name="Bonito G."/>
            <person name="Buee M."/>
            <person name="Carver A."/>
            <person name="Chen C."/>
            <person name="Cichocki N."/>
            <person name="Clum A."/>
            <person name="Culley D."/>
            <person name="Crous P.W."/>
            <person name="Fauchery L."/>
            <person name="Girlanda M."/>
            <person name="Hayes R."/>
            <person name="Keri Z."/>
            <person name="LaButti K."/>
            <person name="Lipzen A."/>
            <person name="Lombard V."/>
            <person name="Magnuson J."/>
            <person name="Maillard F."/>
            <person name="Morin E."/>
            <person name="Murat C."/>
            <person name="Nolan M."/>
            <person name="Ohm R."/>
            <person name="Pangilinan J."/>
            <person name="Pereira M."/>
            <person name="Perotto S."/>
            <person name="Peter M."/>
            <person name="Riley R."/>
            <person name="Sitrit Y."/>
            <person name="Stielow B."/>
            <person name="Szollosi G."/>
            <person name="Zifcakova L."/>
            <person name="Stursova M."/>
            <person name="Spatafora J.W."/>
            <person name="Tedersoo L."/>
            <person name="Vaario L.-M."/>
            <person name="Yamada A."/>
            <person name="Yan M."/>
            <person name="Wang P."/>
            <person name="Xu J."/>
            <person name="Bruns T."/>
            <person name="Baldrian P."/>
            <person name="Vilgalys R."/>
            <person name="Henrissat B."/>
            <person name="Grigoriev I.V."/>
            <person name="Hibbett D."/>
            <person name="Nagy L.G."/>
            <person name="Martin F.M."/>
        </authorList>
    </citation>
    <scope>NUCLEOTIDE SEQUENCE</scope>
    <source>
        <strain evidence="2">Prilba</strain>
    </source>
</reference>
<evidence type="ECO:0000256" key="1">
    <source>
        <dbReference type="SAM" id="MobiDB-lite"/>
    </source>
</evidence>
<dbReference type="OrthoDB" id="3270774at2759"/>
<dbReference type="Proteomes" id="UP000759537">
    <property type="component" value="Unassembled WGS sequence"/>
</dbReference>
<sequence>MELICSFDNSTTTGPSSSHPASAELEEALLKFFESIGLSIPTPVENIAGAAYIPTLSKYHEVLHKAVRSEAAARVKAERALAEERARHARILQDIQIECREPFVVPALLDAFVAVSQIVDDVSDPQAD</sequence>
<accession>A0A9P5N0V0</accession>
<evidence type="ECO:0000313" key="3">
    <source>
        <dbReference type="Proteomes" id="UP000759537"/>
    </source>
</evidence>
<dbReference type="EMBL" id="WHVB01000004">
    <property type="protein sequence ID" value="KAF8483535.1"/>
    <property type="molecule type" value="Genomic_DNA"/>
</dbReference>
<name>A0A9P5N0V0_9AGAM</name>
<evidence type="ECO:0000313" key="2">
    <source>
        <dbReference type="EMBL" id="KAF8483535.1"/>
    </source>
</evidence>
<protein>
    <submittedName>
        <fullName evidence="2">Uncharacterized protein</fullName>
    </submittedName>
</protein>
<comment type="caution">
    <text evidence="2">The sequence shown here is derived from an EMBL/GenBank/DDBJ whole genome shotgun (WGS) entry which is preliminary data.</text>
</comment>
<gene>
    <name evidence="2" type="ORF">DFH94DRAFT_690022</name>
</gene>
<proteinExistence type="predicted"/>
<keyword evidence="3" id="KW-1185">Reference proteome</keyword>
<organism evidence="2 3">
    <name type="scientific">Russula ochroleuca</name>
    <dbReference type="NCBI Taxonomy" id="152965"/>
    <lineage>
        <taxon>Eukaryota</taxon>
        <taxon>Fungi</taxon>
        <taxon>Dikarya</taxon>
        <taxon>Basidiomycota</taxon>
        <taxon>Agaricomycotina</taxon>
        <taxon>Agaricomycetes</taxon>
        <taxon>Russulales</taxon>
        <taxon>Russulaceae</taxon>
        <taxon>Russula</taxon>
    </lineage>
</organism>